<dbReference type="AlphaFoldDB" id="A0A1G7EKB6"/>
<protein>
    <submittedName>
        <fullName evidence="1">Uncharacterized protein</fullName>
    </submittedName>
</protein>
<accession>A0A1G7EKB6</accession>
<proteinExistence type="predicted"/>
<name>A0A1G7EKB6_9PROT</name>
<dbReference type="EMBL" id="FNAP01000009">
    <property type="protein sequence ID" value="SDE64027.1"/>
    <property type="molecule type" value="Genomic_DNA"/>
</dbReference>
<evidence type="ECO:0000313" key="1">
    <source>
        <dbReference type="EMBL" id="SDE64027.1"/>
    </source>
</evidence>
<reference evidence="1 2" key="1">
    <citation type="submission" date="2016-10" db="EMBL/GenBank/DDBJ databases">
        <authorList>
            <person name="de Groot N.N."/>
        </authorList>
    </citation>
    <scope>NUCLEOTIDE SEQUENCE [LARGE SCALE GENOMIC DNA]</scope>
    <source>
        <strain evidence="1 2">ATCC 700224</strain>
    </source>
</reference>
<evidence type="ECO:0000313" key="2">
    <source>
        <dbReference type="Proteomes" id="UP000199412"/>
    </source>
</evidence>
<gene>
    <name evidence="1" type="ORF">SAMN05421720_109107</name>
</gene>
<dbReference type="Proteomes" id="UP000199412">
    <property type="component" value="Unassembled WGS sequence"/>
</dbReference>
<sequence length="65" mass="7135">MRRAAQSVRVSVRHMDGVPQSVKDEAARLGGEACGLCADTWLFRSREDAVRFAIFAGEADCSITY</sequence>
<keyword evidence="2" id="KW-1185">Reference proteome</keyword>
<dbReference type="RefSeq" id="WP_143027178.1">
    <property type="nucleotide sequence ID" value="NZ_FNAP01000009.1"/>
</dbReference>
<dbReference type="STRING" id="69960.SAMN05421720_109107"/>
<organism evidence="1 2">
    <name type="scientific">Rhodospira trueperi</name>
    <dbReference type="NCBI Taxonomy" id="69960"/>
    <lineage>
        <taxon>Bacteria</taxon>
        <taxon>Pseudomonadati</taxon>
        <taxon>Pseudomonadota</taxon>
        <taxon>Alphaproteobacteria</taxon>
        <taxon>Rhodospirillales</taxon>
        <taxon>Rhodospirillaceae</taxon>
        <taxon>Rhodospira</taxon>
    </lineage>
</organism>